<dbReference type="EMBL" id="KZ505698">
    <property type="protein sequence ID" value="PKU46763.1"/>
    <property type="molecule type" value="Genomic_DNA"/>
</dbReference>
<dbReference type="PANTHER" id="PTHR33332">
    <property type="entry name" value="REVERSE TRANSCRIPTASE DOMAIN-CONTAINING PROTEIN"/>
    <property type="match status" value="1"/>
</dbReference>
<reference evidence="2" key="2">
    <citation type="submission" date="2017-12" db="EMBL/GenBank/DDBJ databases">
        <title>Genome sequence of the Bar-tailed Godwit (Limosa lapponica baueri).</title>
        <authorList>
            <person name="Lima N.C.B."/>
            <person name="Parody-Merino A.M."/>
            <person name="Battley P.F."/>
            <person name="Fidler A.E."/>
            <person name="Prosdocimi F."/>
        </authorList>
    </citation>
    <scope>NUCLEOTIDE SEQUENCE [LARGE SCALE GENOMIC DNA]</scope>
</reference>
<protein>
    <recommendedName>
        <fullName evidence="3">Rna-directed dna polymerase from mobile element jockey-like</fullName>
    </recommendedName>
</protein>
<sequence length="175" mass="20146">MKFNRSKCWILHLGQGNPGYTYKLEDERLESIPVERDLGVWVDGNLNRSQQCALAAKRANCVLGWIKHSIASQPREGIVPLDTALVHPCFEYSVQFWMPQYKKDIQLLKCVQRRVTKRVKGFEGKTYEERLRSLGLFTLEKRRLRGDLITVHNFLKEGSRDGGAGLLSLVTSDRR</sequence>
<evidence type="ECO:0008006" key="3">
    <source>
        <dbReference type="Google" id="ProtNLM"/>
    </source>
</evidence>
<keyword evidence="2" id="KW-1185">Reference proteome</keyword>
<dbReference type="AlphaFoldDB" id="A0A2I0UL64"/>
<name>A0A2I0UL64_LIMLA</name>
<gene>
    <name evidence="1" type="ORF">llap_2922</name>
</gene>
<evidence type="ECO:0000313" key="2">
    <source>
        <dbReference type="Proteomes" id="UP000233556"/>
    </source>
</evidence>
<reference evidence="2" key="1">
    <citation type="submission" date="2017-11" db="EMBL/GenBank/DDBJ databases">
        <authorList>
            <person name="Lima N.C."/>
            <person name="Parody-Merino A.M."/>
            <person name="Battley P.F."/>
            <person name="Fidler A.E."/>
            <person name="Prosdocimi F."/>
        </authorList>
    </citation>
    <scope>NUCLEOTIDE SEQUENCE [LARGE SCALE GENOMIC DNA]</scope>
</reference>
<dbReference type="PRINTS" id="PR01345">
    <property type="entry name" value="CERVTRCPTASE"/>
</dbReference>
<dbReference type="Proteomes" id="UP000233556">
    <property type="component" value="Unassembled WGS sequence"/>
</dbReference>
<proteinExistence type="predicted"/>
<accession>A0A2I0UL64</accession>
<dbReference type="OrthoDB" id="416454at2759"/>
<evidence type="ECO:0000313" key="1">
    <source>
        <dbReference type="EMBL" id="PKU46763.1"/>
    </source>
</evidence>
<organism evidence="1 2">
    <name type="scientific">Limosa lapponica baueri</name>
    <dbReference type="NCBI Taxonomy" id="1758121"/>
    <lineage>
        <taxon>Eukaryota</taxon>
        <taxon>Metazoa</taxon>
        <taxon>Chordata</taxon>
        <taxon>Craniata</taxon>
        <taxon>Vertebrata</taxon>
        <taxon>Euteleostomi</taxon>
        <taxon>Archelosauria</taxon>
        <taxon>Archosauria</taxon>
        <taxon>Dinosauria</taxon>
        <taxon>Saurischia</taxon>
        <taxon>Theropoda</taxon>
        <taxon>Coelurosauria</taxon>
        <taxon>Aves</taxon>
        <taxon>Neognathae</taxon>
        <taxon>Neoaves</taxon>
        <taxon>Charadriiformes</taxon>
        <taxon>Scolopacidae</taxon>
        <taxon>Limosa</taxon>
    </lineage>
</organism>